<dbReference type="GO" id="GO:0003677">
    <property type="term" value="F:DNA binding"/>
    <property type="evidence" value="ECO:0007669"/>
    <property type="project" value="UniProtKB-KW"/>
</dbReference>
<keyword evidence="4" id="KW-0804">Transcription</keyword>
<dbReference type="RefSeq" id="WP_032665720.1">
    <property type="nucleotide sequence ID" value="NZ_CP135253.1"/>
</dbReference>
<evidence type="ECO:0000256" key="3">
    <source>
        <dbReference type="ARBA" id="ARBA00023125"/>
    </source>
</evidence>
<dbReference type="AlphaFoldDB" id="A0AA96M2D7"/>
<accession>A0AA96M2D7</accession>
<dbReference type="EMBL" id="CP135253">
    <property type="protein sequence ID" value="WNS36195.1"/>
    <property type="molecule type" value="Genomic_DNA"/>
</dbReference>
<evidence type="ECO:0000256" key="2">
    <source>
        <dbReference type="ARBA" id="ARBA00023015"/>
    </source>
</evidence>
<gene>
    <name evidence="5" type="ORF">RQP59_13935</name>
</gene>
<proteinExistence type="inferred from homology"/>
<evidence type="ECO:0000256" key="4">
    <source>
        <dbReference type="ARBA" id="ARBA00023163"/>
    </source>
</evidence>
<organism evidence="5">
    <name type="scientific">Enterobacter chuandaensis</name>
    <dbReference type="NCBI Taxonomy" id="2497875"/>
    <lineage>
        <taxon>Bacteria</taxon>
        <taxon>Pseudomonadati</taxon>
        <taxon>Pseudomonadota</taxon>
        <taxon>Gammaproteobacteria</taxon>
        <taxon>Enterobacterales</taxon>
        <taxon>Enterobacteriaceae</taxon>
        <taxon>Enterobacter</taxon>
        <taxon>Enterobacter cloacae complex</taxon>
    </lineage>
</organism>
<reference evidence="5" key="1">
    <citation type="submission" date="2023-09" db="EMBL/GenBank/DDBJ databases">
        <title>Coexistence of blaNDM-1 and blaKPC-2 in Enterobacter chuandaensis.</title>
        <authorList>
            <person name="Chen R."/>
        </authorList>
    </citation>
    <scope>NUCLEOTIDE SEQUENCE</scope>
    <source>
        <strain evidence="5">FAHZZU5885</strain>
    </source>
</reference>
<name>A0AA96M2D7_9ENTR</name>
<dbReference type="GO" id="GO:0060567">
    <property type="term" value="P:negative regulation of termination of DNA-templated transcription"/>
    <property type="evidence" value="ECO:0007669"/>
    <property type="project" value="InterPro"/>
</dbReference>
<evidence type="ECO:0000256" key="1">
    <source>
        <dbReference type="ARBA" id="ARBA00010234"/>
    </source>
</evidence>
<keyword evidence="3" id="KW-0238">DNA-binding</keyword>
<dbReference type="KEGG" id="echu:RQP59_13935"/>
<keyword evidence="2" id="KW-0805">Transcription regulation</keyword>
<dbReference type="Pfam" id="PF06530">
    <property type="entry name" value="Phage_antitermQ"/>
    <property type="match status" value="1"/>
</dbReference>
<comment type="similarity">
    <text evidence="1">Belongs to the phage antitermination Q type 1 family.</text>
</comment>
<dbReference type="InterPro" id="IPR010534">
    <property type="entry name" value="Phage_933W_GpQ"/>
</dbReference>
<protein>
    <submittedName>
        <fullName evidence="5">Antiterminator Q family protein</fullName>
    </submittedName>
</protein>
<evidence type="ECO:0000313" key="5">
    <source>
        <dbReference type="EMBL" id="WNS36195.1"/>
    </source>
</evidence>
<sequence>MRNIQQVLERWGAWAADNSEDVYWPPIAAGFSGLIPSKVRTRLQCCDEDGLIISNLMAGLRSKHPVAHDLLFDYYVFGKTFMQLANAHHCSDGHIGKKLSNAEGIVDGLLMALEIRLEMDREVRIFPAA</sequence>